<dbReference type="Proteomes" id="UP000000628">
    <property type="component" value="Chromosome"/>
</dbReference>
<keyword evidence="1" id="KW-0472">Membrane</keyword>
<feature type="transmembrane region" description="Helical" evidence="1">
    <location>
        <begin position="485"/>
        <end position="508"/>
    </location>
</feature>
<feature type="transmembrane region" description="Helical" evidence="1">
    <location>
        <begin position="528"/>
        <end position="549"/>
    </location>
</feature>
<organism evidence="3 4">
    <name type="scientific">Jonesia denitrificans (strain ATCC 14870 / DSM 20603 / BCRC 15368 / CIP 55.134 / JCM 11481 / NBRC 15587 / NCTC 10816 / Prevot 55134)</name>
    <name type="common">Listeria denitrificans</name>
    <dbReference type="NCBI Taxonomy" id="471856"/>
    <lineage>
        <taxon>Bacteria</taxon>
        <taxon>Bacillati</taxon>
        <taxon>Actinomycetota</taxon>
        <taxon>Actinomycetes</taxon>
        <taxon>Micrococcales</taxon>
        <taxon>Jonesiaceae</taxon>
        <taxon>Jonesia</taxon>
    </lineage>
</organism>
<proteinExistence type="predicted"/>
<feature type="transmembrane region" description="Helical" evidence="1">
    <location>
        <begin position="664"/>
        <end position="683"/>
    </location>
</feature>
<protein>
    <submittedName>
        <fullName evidence="3">Uncharacterized protein</fullName>
    </submittedName>
</protein>
<keyword evidence="1" id="KW-1133">Transmembrane helix</keyword>
<dbReference type="AlphaFoldDB" id="C7QZ29"/>
<name>C7QZ29_JONDD</name>
<dbReference type="OrthoDB" id="3264110at2"/>
<feature type="transmembrane region" description="Helical" evidence="1">
    <location>
        <begin position="421"/>
        <end position="448"/>
    </location>
</feature>
<dbReference type="Gene3D" id="3.40.720.10">
    <property type="entry name" value="Alkaline Phosphatase, subunit A"/>
    <property type="match status" value="1"/>
</dbReference>
<feature type="chain" id="PRO_5002981099" evidence="2">
    <location>
        <begin position="46"/>
        <end position="784"/>
    </location>
</feature>
<dbReference type="HOGENOM" id="CLU_013382_0_0_11"/>
<feature type="transmembrane region" description="Helical" evidence="1">
    <location>
        <begin position="608"/>
        <end position="628"/>
    </location>
</feature>
<feature type="transmembrane region" description="Helical" evidence="1">
    <location>
        <begin position="556"/>
        <end position="575"/>
    </location>
</feature>
<keyword evidence="2" id="KW-0732">Signal</keyword>
<dbReference type="EMBL" id="CP001706">
    <property type="protein sequence ID" value="ACV07937.1"/>
    <property type="molecule type" value="Genomic_DNA"/>
</dbReference>
<gene>
    <name evidence="3" type="ordered locus">Jden_0263</name>
</gene>
<sequence length="784" mass="81698">MPFTPHPAVTPARNPTRATRRWGALMVLACVALLSGLLHPTAAHATPHTADTTPPEQQVVVLGTGGIRWSDVTADTTPALFQFARSAAIGNLVVRNVRPSTCPADGWLALNAGNRAGDAINGAAGPCRYLEEPPESAGDPSGITTATVPHWQALTDAVASQKYSAQLGTFATTLTDAGVSTAAVGPGAAIALANSDGQVTGTFFSRLSTTSALSGQMRAALNTVTGPQRLVIADVGHLRISRTTSANDPSVAAQLTEIDARVDAALRAIRAVDPDLEHTTIILASLSDPTGAPRLSIVAMDGAGVQGNFLTSPSTKQQGFNQSSDIPTTVLSLLDVPRTAQFVGSPLRAHTVAGSTTDRINVLIDAETHTLATRPIVEPFFLLFCVVNIALFAVVSYVFSGRSLRRMSKGATWVTAHSRGLLVGCQIAGIAIATLPVATLLANLIPWWRSPLPTLTLAALTVIIIGLIATIAMSPLWRGWRFGPIAVVSAITVTVLAIDVATGARLQVSALMGVQPMVGGRFYGFNNQSFALFATTSLLLAGALANTLVVAGKRRLAAVTVALLGTAAILLNGMPSLGADFGGPPALFPAFALLTLWAAGIRITVKRVIGVLLAAVAVVSSFAVVDWLRPEEDRTHLGRFVDTVLDGGLLDVVGRKLAANFSTFTNPLALVAITAILVLLIVLGRPVRLAAKDSGQLAPYHWLTGGVPLKQIATDTPLFLPTVYAVYVALAIGTAVNDSGVVIVAIGLAVLVPLLIATYARWILSITTRIKQAGLTTPIDRSTR</sequence>
<dbReference type="InterPro" id="IPR017850">
    <property type="entry name" value="Alkaline_phosphatase_core_sf"/>
</dbReference>
<evidence type="ECO:0000313" key="3">
    <source>
        <dbReference type="EMBL" id="ACV07937.1"/>
    </source>
</evidence>
<evidence type="ECO:0000256" key="1">
    <source>
        <dbReference type="SAM" id="Phobius"/>
    </source>
</evidence>
<feature type="transmembrane region" description="Helical" evidence="1">
    <location>
        <begin position="380"/>
        <end position="400"/>
    </location>
</feature>
<evidence type="ECO:0000313" key="4">
    <source>
        <dbReference type="Proteomes" id="UP000000628"/>
    </source>
</evidence>
<feature type="signal peptide" evidence="2">
    <location>
        <begin position="1"/>
        <end position="45"/>
    </location>
</feature>
<feature type="transmembrane region" description="Helical" evidence="1">
    <location>
        <begin position="742"/>
        <end position="764"/>
    </location>
</feature>
<dbReference type="RefSeq" id="WP_015770566.1">
    <property type="nucleotide sequence ID" value="NC_013174.1"/>
</dbReference>
<keyword evidence="1" id="KW-0812">Transmembrane</keyword>
<feature type="transmembrane region" description="Helical" evidence="1">
    <location>
        <begin position="454"/>
        <end position="473"/>
    </location>
</feature>
<evidence type="ECO:0000256" key="2">
    <source>
        <dbReference type="SAM" id="SignalP"/>
    </source>
</evidence>
<accession>C7QZ29</accession>
<feature type="transmembrane region" description="Helical" evidence="1">
    <location>
        <begin position="718"/>
        <end position="736"/>
    </location>
</feature>
<dbReference type="STRING" id="471856.Jden_0263"/>
<dbReference type="KEGG" id="jde:Jden_0263"/>
<dbReference type="eggNOG" id="COG3119">
    <property type="taxonomic scope" value="Bacteria"/>
</dbReference>
<feature type="transmembrane region" description="Helical" evidence="1">
    <location>
        <begin position="581"/>
        <end position="601"/>
    </location>
</feature>
<keyword evidence="4" id="KW-1185">Reference proteome</keyword>
<reference evidence="3 4" key="1">
    <citation type="journal article" date="2009" name="Stand. Genomic Sci.">
        <title>Complete genome sequence of Jonesia denitrificans type strain (Prevot 55134).</title>
        <authorList>
            <person name="Pukall R."/>
            <person name="Gehrich-Schroter G."/>
            <person name="Lapidus A."/>
            <person name="Nolan M."/>
            <person name="Glavina Del Rio T."/>
            <person name="Lucas S."/>
            <person name="Chen F."/>
            <person name="Tice H."/>
            <person name="Pitluck S."/>
            <person name="Cheng J.F."/>
            <person name="Copeland A."/>
            <person name="Saunders E."/>
            <person name="Brettin T."/>
            <person name="Detter J.C."/>
            <person name="Bruce D."/>
            <person name="Goodwin L."/>
            <person name="Pati A."/>
            <person name="Ivanova N."/>
            <person name="Mavromatis K."/>
            <person name="Ovchinnikova G."/>
            <person name="Chen A."/>
            <person name="Palaniappan K."/>
            <person name="Land M."/>
            <person name="Hauser L."/>
            <person name="Chang Y.J."/>
            <person name="Jeffries C.D."/>
            <person name="Chain P."/>
            <person name="Goker M."/>
            <person name="Bristow J."/>
            <person name="Eisen J.A."/>
            <person name="Markowitz V."/>
            <person name="Hugenholtz P."/>
            <person name="Kyrpides N.C."/>
            <person name="Klenk H.P."/>
            <person name="Han C."/>
        </authorList>
    </citation>
    <scope>NUCLEOTIDE SEQUENCE [LARGE SCALE GENOMIC DNA]</scope>
    <source>
        <strain evidence="4">ATCC 14870 / DSM 20603 / BCRC 15368 / CIP 55.134 / JCM 11481 / NBRC 15587 / NCTC 10816 / Prevot 55134</strain>
    </source>
</reference>